<dbReference type="EMBL" id="JAQQPM010000008">
    <property type="protein sequence ID" value="KAK2074177.1"/>
    <property type="molecule type" value="Genomic_DNA"/>
</dbReference>
<dbReference type="Proteomes" id="UP001217918">
    <property type="component" value="Unassembled WGS sequence"/>
</dbReference>
<accession>A0AAD9MF58</accession>
<gene>
    <name evidence="2" type="ORF">P8C59_008402</name>
</gene>
<proteinExistence type="predicted"/>
<comment type="caution">
    <text evidence="2">The sequence shown here is derived from an EMBL/GenBank/DDBJ whole genome shotgun (WGS) entry which is preliminary data.</text>
</comment>
<feature type="region of interest" description="Disordered" evidence="1">
    <location>
        <begin position="360"/>
        <end position="381"/>
    </location>
</feature>
<dbReference type="AlphaFoldDB" id="A0AAD9MF58"/>
<name>A0AAD9MF58_9PEZI</name>
<dbReference type="Gene3D" id="1.20.1280.50">
    <property type="match status" value="1"/>
</dbReference>
<protein>
    <recommendedName>
        <fullName evidence="4">F-box domain-containing protein</fullName>
    </recommendedName>
</protein>
<organism evidence="2 3">
    <name type="scientific">Phyllachora maydis</name>
    <dbReference type="NCBI Taxonomy" id="1825666"/>
    <lineage>
        <taxon>Eukaryota</taxon>
        <taxon>Fungi</taxon>
        <taxon>Dikarya</taxon>
        <taxon>Ascomycota</taxon>
        <taxon>Pezizomycotina</taxon>
        <taxon>Sordariomycetes</taxon>
        <taxon>Sordariomycetidae</taxon>
        <taxon>Phyllachorales</taxon>
        <taxon>Phyllachoraceae</taxon>
        <taxon>Phyllachora</taxon>
    </lineage>
</organism>
<keyword evidence="3" id="KW-1185">Reference proteome</keyword>
<sequence>MDDTQTQYRRPPDADLRRIDLIHIADEFSETMRRHVIHSHGPGSRDHDLLLAIQPALAAPPPAVLAAPYRTLGALGALPPEVLLAVVDAHLDVQSCFRLRHVCRAARQLIARSRPWRLLARHGTECLRAALRTGLGPALPLGRLHRQMCTPACAVCAAFAGFLFLPTAERVCLACVRHSVDPRLGLAPLAAVVAAPAAPAVGPDKPPPPPLIPLRIIRTVYGPCDDGYGRAYPMMASRRPSRTRTVGLQGELAGLVPQLAVAAQGRLAPDVMARLFQLDKHRVYMYGGPASQVAAVDVRGASRRRRYMACVALPYVEDDREAGAGGRDVFAEWDACGAEGVAVRHAFFCEGCINGEARDSKLPGGPAAAAPPRVPSRPGVGPRPDWPFALVEVNGHYRPRTWDAHAGAVGYRKHILTCPRACKP</sequence>
<evidence type="ECO:0000313" key="2">
    <source>
        <dbReference type="EMBL" id="KAK2074177.1"/>
    </source>
</evidence>
<evidence type="ECO:0000313" key="3">
    <source>
        <dbReference type="Proteomes" id="UP001217918"/>
    </source>
</evidence>
<evidence type="ECO:0000256" key="1">
    <source>
        <dbReference type="SAM" id="MobiDB-lite"/>
    </source>
</evidence>
<reference evidence="2" key="1">
    <citation type="journal article" date="2023" name="Mol. Plant Microbe Interact.">
        <title>Elucidating the Obligate Nature and Biological Capacity of an Invasive Fungal Corn Pathogen.</title>
        <authorList>
            <person name="MacCready J.S."/>
            <person name="Roggenkamp E.M."/>
            <person name="Gdanetz K."/>
            <person name="Chilvers M.I."/>
        </authorList>
    </citation>
    <scope>NUCLEOTIDE SEQUENCE</scope>
    <source>
        <strain evidence="2">PM02</strain>
    </source>
</reference>
<evidence type="ECO:0008006" key="4">
    <source>
        <dbReference type="Google" id="ProtNLM"/>
    </source>
</evidence>
<feature type="compositionally biased region" description="Low complexity" evidence="1">
    <location>
        <begin position="363"/>
        <end position="381"/>
    </location>
</feature>